<dbReference type="GeneID" id="71994351"/>
<dbReference type="KEGG" id="ffu:CLAFUR5_14473"/>
<reference evidence="1" key="1">
    <citation type="submission" date="2021-12" db="EMBL/GenBank/DDBJ databases">
        <authorList>
            <person name="Zaccaron A."/>
            <person name="Stergiopoulos I."/>
        </authorList>
    </citation>
    <scope>NUCLEOTIDE SEQUENCE</scope>
    <source>
        <strain evidence="1">Race5_Kim</strain>
    </source>
</reference>
<gene>
    <name evidence="1" type="ORF">CLAFUR5_14473</name>
</gene>
<dbReference type="RefSeq" id="XP_047769309.1">
    <property type="nucleotide sequence ID" value="XM_047913621.1"/>
</dbReference>
<proteinExistence type="predicted"/>
<accession>A0A9Q8PM39</accession>
<sequence>MLDSIIRLMSDYEEEKQAEGVTRIRLAKRTVRENLYITTLYFEYRFIAFLKILKKKFNLKD</sequence>
<reference evidence="1" key="2">
    <citation type="journal article" date="2022" name="Microb. Genom.">
        <title>A chromosome-scale genome assembly of the tomato pathogen Cladosporium fulvum reveals a compartmentalized genome architecture and the presence of a dispensable chromosome.</title>
        <authorList>
            <person name="Zaccaron A.Z."/>
            <person name="Chen L.H."/>
            <person name="Samaras A."/>
            <person name="Stergiopoulos I."/>
        </authorList>
    </citation>
    <scope>NUCLEOTIDE SEQUENCE</scope>
    <source>
        <strain evidence="1">Race5_Kim</strain>
    </source>
</reference>
<dbReference type="EMBL" id="CP090175">
    <property type="protein sequence ID" value="UJO24943.1"/>
    <property type="molecule type" value="Genomic_DNA"/>
</dbReference>
<dbReference type="Proteomes" id="UP000756132">
    <property type="component" value="Chromosome 13"/>
</dbReference>
<dbReference type="AlphaFoldDB" id="A0A9Q8PM39"/>
<keyword evidence="2" id="KW-1185">Reference proteome</keyword>
<evidence type="ECO:0000313" key="2">
    <source>
        <dbReference type="Proteomes" id="UP000756132"/>
    </source>
</evidence>
<evidence type="ECO:0000313" key="1">
    <source>
        <dbReference type="EMBL" id="UJO24943.1"/>
    </source>
</evidence>
<protein>
    <submittedName>
        <fullName evidence="1">Uncharacterized protein</fullName>
    </submittedName>
</protein>
<name>A0A9Q8PM39_PASFU</name>
<organism evidence="1 2">
    <name type="scientific">Passalora fulva</name>
    <name type="common">Tomato leaf mold</name>
    <name type="synonym">Cladosporium fulvum</name>
    <dbReference type="NCBI Taxonomy" id="5499"/>
    <lineage>
        <taxon>Eukaryota</taxon>
        <taxon>Fungi</taxon>
        <taxon>Dikarya</taxon>
        <taxon>Ascomycota</taxon>
        <taxon>Pezizomycotina</taxon>
        <taxon>Dothideomycetes</taxon>
        <taxon>Dothideomycetidae</taxon>
        <taxon>Mycosphaerellales</taxon>
        <taxon>Mycosphaerellaceae</taxon>
        <taxon>Fulvia</taxon>
    </lineage>
</organism>